<accession>A0A1B2EBH3</accession>
<reference evidence="1" key="1">
    <citation type="submission" date="2016-07" db="EMBL/GenBank/DDBJ databases">
        <title>Microvirga ossetica sp. nov. a new species of rhizobia isolated from root nodules of the legume species Vicia alpestris Steven originated from North Ossetia region in the Caucasus.</title>
        <authorList>
            <person name="Safronova V.I."/>
            <person name="Kuznetsova I.G."/>
            <person name="Sazanova A.L."/>
            <person name="Belimov A."/>
            <person name="Andronov E."/>
            <person name="Osledkin Y.S."/>
            <person name="Onishchuk O.P."/>
            <person name="Kurchak O.N."/>
            <person name="Shaposhnikov A.I."/>
            <person name="Willems A."/>
            <person name="Tikhonovich I.A."/>
        </authorList>
    </citation>
    <scope>NUCLEOTIDE SEQUENCE [LARGE SCALE GENOMIC DNA]</scope>
    <source>
        <strain evidence="1">V5/3M</strain>
    </source>
</reference>
<protein>
    <submittedName>
        <fullName evidence="1">Uncharacterized protein</fullName>
    </submittedName>
</protein>
<dbReference type="KEGG" id="moc:BB934_02965"/>
<sequence>MAYRTMPSVRQAMFLWRRQKRPLRLNRNLVAAVFLLTVLGPLRPTLADEFDLLAAIKGAAPLNDLWQACAAAYVKPRIESRQSSVAVVGNALRKCRTEEGRLRRFLVGKVGRKSAGTVISQLREKYRSDLITIIDARRKGD</sequence>
<dbReference type="AlphaFoldDB" id="A0A1B2EBH3"/>
<organism evidence="1">
    <name type="scientific">Microvirga ossetica</name>
    <dbReference type="NCBI Taxonomy" id="1882682"/>
    <lineage>
        <taxon>Bacteria</taxon>
        <taxon>Pseudomonadati</taxon>
        <taxon>Pseudomonadota</taxon>
        <taxon>Alphaproteobacteria</taxon>
        <taxon>Hyphomicrobiales</taxon>
        <taxon>Methylobacteriaceae</taxon>
        <taxon>Microvirga</taxon>
    </lineage>
</organism>
<gene>
    <name evidence="1" type="ORF">BB934_02965</name>
</gene>
<proteinExistence type="predicted"/>
<dbReference type="EMBL" id="CP016616">
    <property type="protein sequence ID" value="ANY77311.1"/>
    <property type="molecule type" value="Genomic_DNA"/>
</dbReference>
<name>A0A1B2EBH3_9HYPH</name>
<evidence type="ECO:0000313" key="1">
    <source>
        <dbReference type="EMBL" id="ANY77311.1"/>
    </source>
</evidence>